<name>A0ABN9UJJ4_9DINO</name>
<evidence type="ECO:0008006" key="5">
    <source>
        <dbReference type="Google" id="ProtNLM"/>
    </source>
</evidence>
<feature type="compositionally biased region" description="Polar residues" evidence="1">
    <location>
        <begin position="96"/>
        <end position="108"/>
    </location>
</feature>
<sequence>MVTFLAVGIGLHACALCGTEGKVYLSFCFVFKRSPRTASGVSEDDGVPSSPKMIMYIMSVSHHSSRFAITAHLGRTRSSVCLASGRAPRWSREQEPPTSAQMSNHGHTSSGGRSSSSSSSYYYYFYVSLCVPPSACFSSPLPFHWAVRPARAQRVGTEVSRSKSGGASARLLASVDLGHPPRA</sequence>
<evidence type="ECO:0000313" key="4">
    <source>
        <dbReference type="Proteomes" id="UP001189429"/>
    </source>
</evidence>
<feature type="signal peptide" evidence="2">
    <location>
        <begin position="1"/>
        <end position="21"/>
    </location>
</feature>
<dbReference type="EMBL" id="CAUYUJ010015807">
    <property type="protein sequence ID" value="CAK0858294.1"/>
    <property type="molecule type" value="Genomic_DNA"/>
</dbReference>
<evidence type="ECO:0000313" key="3">
    <source>
        <dbReference type="EMBL" id="CAK0858294.1"/>
    </source>
</evidence>
<organism evidence="3 4">
    <name type="scientific">Prorocentrum cordatum</name>
    <dbReference type="NCBI Taxonomy" id="2364126"/>
    <lineage>
        <taxon>Eukaryota</taxon>
        <taxon>Sar</taxon>
        <taxon>Alveolata</taxon>
        <taxon>Dinophyceae</taxon>
        <taxon>Prorocentrales</taxon>
        <taxon>Prorocentraceae</taxon>
        <taxon>Prorocentrum</taxon>
    </lineage>
</organism>
<feature type="region of interest" description="Disordered" evidence="1">
    <location>
        <begin position="85"/>
        <end position="116"/>
    </location>
</feature>
<proteinExistence type="predicted"/>
<dbReference type="Proteomes" id="UP001189429">
    <property type="component" value="Unassembled WGS sequence"/>
</dbReference>
<comment type="caution">
    <text evidence="3">The sequence shown here is derived from an EMBL/GenBank/DDBJ whole genome shotgun (WGS) entry which is preliminary data.</text>
</comment>
<keyword evidence="4" id="KW-1185">Reference proteome</keyword>
<gene>
    <name evidence="3" type="ORF">PCOR1329_LOCUS48130</name>
</gene>
<evidence type="ECO:0000256" key="1">
    <source>
        <dbReference type="SAM" id="MobiDB-lite"/>
    </source>
</evidence>
<protein>
    <recommendedName>
        <fullName evidence="5">Secreted protein</fullName>
    </recommendedName>
</protein>
<accession>A0ABN9UJJ4</accession>
<feature type="chain" id="PRO_5045628383" description="Secreted protein" evidence="2">
    <location>
        <begin position="22"/>
        <end position="183"/>
    </location>
</feature>
<keyword evidence="2" id="KW-0732">Signal</keyword>
<evidence type="ECO:0000256" key="2">
    <source>
        <dbReference type="SAM" id="SignalP"/>
    </source>
</evidence>
<reference evidence="3" key="1">
    <citation type="submission" date="2023-10" db="EMBL/GenBank/DDBJ databases">
        <authorList>
            <person name="Chen Y."/>
            <person name="Shah S."/>
            <person name="Dougan E. K."/>
            <person name="Thang M."/>
            <person name="Chan C."/>
        </authorList>
    </citation>
    <scope>NUCLEOTIDE SEQUENCE [LARGE SCALE GENOMIC DNA]</scope>
</reference>